<proteinExistence type="predicted"/>
<organism evidence="2 3">
    <name type="scientific">Nocardia tenerifensis</name>
    <dbReference type="NCBI Taxonomy" id="228006"/>
    <lineage>
        <taxon>Bacteria</taxon>
        <taxon>Bacillati</taxon>
        <taxon>Actinomycetota</taxon>
        <taxon>Actinomycetes</taxon>
        <taxon>Mycobacteriales</taxon>
        <taxon>Nocardiaceae</taxon>
        <taxon>Nocardia</taxon>
    </lineage>
</organism>
<keyword evidence="3" id="KW-1185">Reference proteome</keyword>
<feature type="region of interest" description="Disordered" evidence="1">
    <location>
        <begin position="316"/>
        <end position="335"/>
    </location>
</feature>
<gene>
    <name evidence="2" type="ORF">DFR70_12666</name>
</gene>
<dbReference type="OrthoDB" id="9993560at2"/>
<dbReference type="Proteomes" id="UP000247569">
    <property type="component" value="Unassembled WGS sequence"/>
</dbReference>
<dbReference type="RefSeq" id="WP_085998349.1">
    <property type="nucleotide sequence ID" value="NZ_QJKF01000026.1"/>
</dbReference>
<name>A0A318KAT1_9NOCA</name>
<evidence type="ECO:0000313" key="2">
    <source>
        <dbReference type="EMBL" id="PXX53945.1"/>
    </source>
</evidence>
<accession>A0A318KAT1</accession>
<comment type="caution">
    <text evidence="2">The sequence shown here is derived from an EMBL/GenBank/DDBJ whole genome shotgun (WGS) entry which is preliminary data.</text>
</comment>
<evidence type="ECO:0000313" key="3">
    <source>
        <dbReference type="Proteomes" id="UP000247569"/>
    </source>
</evidence>
<evidence type="ECO:0000256" key="1">
    <source>
        <dbReference type="SAM" id="MobiDB-lite"/>
    </source>
</evidence>
<sequence length="335" mass="36031">MVDTPASGRKPEDPLTAAVTDLVAAWRADNPTATSLPRSLRREISGVIRTNTRAQALDAAITRARVELEILHHQKAVVSLGIKPDSTDQDDPAYTAWSRKNTALSEAARALERRIHELPHLSATDRGQAVRALERAHLVPSSVAGVRWEASGRLEALRARVTEKLSAIRLGVTSLTGPVRRFGEFWLAQRQASRPEDRTEQARRDWLTPGQAAALAELSTAAQSYETAAQQARAATDAQTDLAAKLSEFQTAFTRTQQMGVSSERINAELRTAHTELEAAGQHPQSRWAKLQAAARASAPLTPPPAAAASTGAFAFGATPASPATPLSATARRTR</sequence>
<reference evidence="2 3" key="1">
    <citation type="submission" date="2018-05" db="EMBL/GenBank/DDBJ databases">
        <title>Genomic Encyclopedia of Type Strains, Phase IV (KMG-IV): sequencing the most valuable type-strain genomes for metagenomic binning, comparative biology and taxonomic classification.</title>
        <authorList>
            <person name="Goeker M."/>
        </authorList>
    </citation>
    <scope>NUCLEOTIDE SEQUENCE [LARGE SCALE GENOMIC DNA]</scope>
    <source>
        <strain evidence="2 3">DSM 44704</strain>
    </source>
</reference>
<dbReference type="AlphaFoldDB" id="A0A318KAT1"/>
<protein>
    <submittedName>
        <fullName evidence="2">Uncharacterized protein</fullName>
    </submittedName>
</protein>
<dbReference type="EMBL" id="QJKF01000026">
    <property type="protein sequence ID" value="PXX53945.1"/>
    <property type="molecule type" value="Genomic_DNA"/>
</dbReference>